<evidence type="ECO:0000256" key="1">
    <source>
        <dbReference type="ARBA" id="ARBA00022527"/>
    </source>
</evidence>
<dbReference type="GO" id="GO:0035556">
    <property type="term" value="P:intracellular signal transduction"/>
    <property type="evidence" value="ECO:0007669"/>
    <property type="project" value="TreeGrafter"/>
</dbReference>
<dbReference type="VEuPathDB" id="VectorBase:LLONM1_005685"/>
<dbReference type="PANTHER" id="PTHR24342">
    <property type="entry name" value="SERINE/THREONINE-PROTEIN KINASE 17"/>
    <property type="match status" value="1"/>
</dbReference>
<evidence type="ECO:0000259" key="7">
    <source>
        <dbReference type="PROSITE" id="PS50011"/>
    </source>
</evidence>
<evidence type="ECO:0000256" key="4">
    <source>
        <dbReference type="ARBA" id="ARBA00022777"/>
    </source>
</evidence>
<dbReference type="GO" id="GO:0004674">
    <property type="term" value="F:protein serine/threonine kinase activity"/>
    <property type="evidence" value="ECO:0007669"/>
    <property type="project" value="UniProtKB-KW"/>
</dbReference>
<dbReference type="PROSITE" id="PS50011">
    <property type="entry name" value="PROTEIN_KINASE_DOM"/>
    <property type="match status" value="1"/>
</dbReference>
<protein>
    <submittedName>
        <fullName evidence="8">Putative serine/threonine protein kinase</fullName>
    </submittedName>
</protein>
<name>A0A7G3B0S8_LUTLO</name>
<feature type="signal peptide" evidence="6">
    <location>
        <begin position="1"/>
        <end position="17"/>
    </location>
</feature>
<keyword evidence="6" id="KW-0732">Signal</keyword>
<feature type="chain" id="PRO_5028962275" evidence="6">
    <location>
        <begin position="18"/>
        <end position="113"/>
    </location>
</feature>
<accession>A0A7G3B0S8</accession>
<proteinExistence type="predicted"/>
<dbReference type="InterPro" id="IPR011009">
    <property type="entry name" value="Kinase-like_dom_sf"/>
</dbReference>
<dbReference type="PANTHER" id="PTHR24342:SF21">
    <property type="entry name" value="TRIO RHO GUANINE NUCLEOTIDE EXCHANGE FACTOR"/>
    <property type="match status" value="1"/>
</dbReference>
<evidence type="ECO:0000256" key="2">
    <source>
        <dbReference type="ARBA" id="ARBA00022679"/>
    </source>
</evidence>
<dbReference type="EMBL" id="GITU01008273">
    <property type="protein sequence ID" value="MBC1176976.1"/>
    <property type="molecule type" value="Transcribed_RNA"/>
</dbReference>
<dbReference type="GO" id="GO:0005524">
    <property type="term" value="F:ATP binding"/>
    <property type="evidence" value="ECO:0007669"/>
    <property type="project" value="UniProtKB-KW"/>
</dbReference>
<evidence type="ECO:0000256" key="3">
    <source>
        <dbReference type="ARBA" id="ARBA00022741"/>
    </source>
</evidence>
<keyword evidence="3" id="KW-0547">Nucleotide-binding</keyword>
<dbReference type="GO" id="GO:0005634">
    <property type="term" value="C:nucleus"/>
    <property type="evidence" value="ECO:0007669"/>
    <property type="project" value="TreeGrafter"/>
</dbReference>
<dbReference type="AlphaFoldDB" id="A0A7G3B0S8"/>
<dbReference type="SUPFAM" id="SSF56112">
    <property type="entry name" value="Protein kinase-like (PK-like)"/>
    <property type="match status" value="1"/>
</dbReference>
<keyword evidence="5" id="KW-0067">ATP-binding</keyword>
<dbReference type="Gene3D" id="1.10.510.10">
    <property type="entry name" value="Transferase(Phosphotransferase) domain 1"/>
    <property type="match status" value="1"/>
</dbReference>
<keyword evidence="1 8" id="KW-0723">Serine/threonine-protein kinase</keyword>
<evidence type="ECO:0000256" key="6">
    <source>
        <dbReference type="SAM" id="SignalP"/>
    </source>
</evidence>
<keyword evidence="2" id="KW-0808">Transferase</keyword>
<dbReference type="Pfam" id="PF00069">
    <property type="entry name" value="Pkinase"/>
    <property type="match status" value="1"/>
</dbReference>
<dbReference type="GO" id="GO:0043065">
    <property type="term" value="P:positive regulation of apoptotic process"/>
    <property type="evidence" value="ECO:0007669"/>
    <property type="project" value="TreeGrafter"/>
</dbReference>
<dbReference type="InterPro" id="IPR000719">
    <property type="entry name" value="Prot_kinase_dom"/>
</dbReference>
<organism evidence="8">
    <name type="scientific">Lutzomyia longipalpis</name>
    <name type="common">Sand fly</name>
    <dbReference type="NCBI Taxonomy" id="7200"/>
    <lineage>
        <taxon>Eukaryota</taxon>
        <taxon>Metazoa</taxon>
        <taxon>Ecdysozoa</taxon>
        <taxon>Arthropoda</taxon>
        <taxon>Hexapoda</taxon>
        <taxon>Insecta</taxon>
        <taxon>Pterygota</taxon>
        <taxon>Neoptera</taxon>
        <taxon>Endopterygota</taxon>
        <taxon>Diptera</taxon>
        <taxon>Nematocera</taxon>
        <taxon>Psychodoidea</taxon>
        <taxon>Psychodidae</taxon>
        <taxon>Lutzomyia</taxon>
        <taxon>Lutzomyia</taxon>
    </lineage>
</organism>
<keyword evidence="4 8" id="KW-0418">Kinase</keyword>
<evidence type="ECO:0000256" key="5">
    <source>
        <dbReference type="ARBA" id="ARBA00022840"/>
    </source>
</evidence>
<evidence type="ECO:0000313" key="8">
    <source>
        <dbReference type="EMBL" id="MBC1176976.1"/>
    </source>
</evidence>
<feature type="domain" description="Protein kinase" evidence="7">
    <location>
        <begin position="1"/>
        <end position="76"/>
    </location>
</feature>
<sequence>MWSVGVFLYVFLSGVSPFLDDSEEETSANILKGDYCFPEDYFRGISAEAIVFVQKLLVLNPEERLTVDQCLAAPWIVQNLRVSVITTSRLQNFVDRRTPKVNFAVPTSKFYVN</sequence>
<reference evidence="8" key="1">
    <citation type="journal article" date="2020" name="BMC">
        <title>Leishmania infection induces a limited differential gene expression in the sand fly midgut.</title>
        <authorList>
            <person name="Coutinho-Abreu I.V."/>
            <person name="Serafim T.D."/>
            <person name="Meneses C."/>
            <person name="Kamhawi S."/>
            <person name="Oliveira F."/>
            <person name="Valenzuela J.G."/>
        </authorList>
    </citation>
    <scope>NUCLEOTIDE SEQUENCE</scope>
    <source>
        <strain evidence="8">Jacobina</strain>
        <tissue evidence="8">Midgut</tissue>
    </source>
</reference>